<protein>
    <submittedName>
        <fullName evidence="2">Uncharacterized protein</fullName>
    </submittedName>
</protein>
<reference evidence="3" key="1">
    <citation type="journal article" date="2018" name="Nat. Microbiol.">
        <title>Leveraging single-cell genomics to expand the fungal tree of life.</title>
        <authorList>
            <person name="Ahrendt S.R."/>
            <person name="Quandt C.A."/>
            <person name="Ciobanu D."/>
            <person name="Clum A."/>
            <person name="Salamov A."/>
            <person name="Andreopoulos B."/>
            <person name="Cheng J.F."/>
            <person name="Woyke T."/>
            <person name="Pelin A."/>
            <person name="Henrissat B."/>
            <person name="Reynolds N.K."/>
            <person name="Benny G.L."/>
            <person name="Smith M.E."/>
            <person name="James T.Y."/>
            <person name="Grigoriev I.V."/>
        </authorList>
    </citation>
    <scope>NUCLEOTIDE SEQUENCE [LARGE SCALE GENOMIC DNA]</scope>
    <source>
        <strain evidence="3">RSA 468</strain>
    </source>
</reference>
<keyword evidence="1" id="KW-0732">Signal</keyword>
<dbReference type="EMBL" id="ML002215">
    <property type="protein sequence ID" value="RKP40284.1"/>
    <property type="molecule type" value="Genomic_DNA"/>
</dbReference>
<evidence type="ECO:0000313" key="2">
    <source>
        <dbReference type="EMBL" id="RKP40284.1"/>
    </source>
</evidence>
<feature type="signal peptide" evidence="1">
    <location>
        <begin position="1"/>
        <end position="20"/>
    </location>
</feature>
<feature type="chain" id="PRO_5020850149" evidence="1">
    <location>
        <begin position="21"/>
        <end position="169"/>
    </location>
</feature>
<organism evidence="2 3">
    <name type="scientific">Dimargaris cristalligena</name>
    <dbReference type="NCBI Taxonomy" id="215637"/>
    <lineage>
        <taxon>Eukaryota</taxon>
        <taxon>Fungi</taxon>
        <taxon>Fungi incertae sedis</taxon>
        <taxon>Zoopagomycota</taxon>
        <taxon>Kickxellomycotina</taxon>
        <taxon>Dimargaritomycetes</taxon>
        <taxon>Dimargaritales</taxon>
        <taxon>Dimargaritaceae</taxon>
        <taxon>Dimargaris</taxon>
    </lineage>
</organism>
<keyword evidence="3" id="KW-1185">Reference proteome</keyword>
<accession>A0A4Q0A2H6</accession>
<evidence type="ECO:0000313" key="3">
    <source>
        <dbReference type="Proteomes" id="UP000268162"/>
    </source>
</evidence>
<name>A0A4Q0A2H6_9FUNG</name>
<sequence>MKVLVLAICALATFQSLALALPTRPDCGYLVRRDGSNKCGPEVPGINTVTPVDTAGVTVTDGTATTTTTTSITIDPTTTEVTVTPTPTPTTPAVCDPMGAGFENFTVRLPNVHDPNTFLQLANALVMKMATKVDCFYFQPDAFNLKITARLRPADADLVRTFPEVDEIY</sequence>
<evidence type="ECO:0000256" key="1">
    <source>
        <dbReference type="SAM" id="SignalP"/>
    </source>
</evidence>
<dbReference type="AlphaFoldDB" id="A0A4Q0A2H6"/>
<dbReference type="Proteomes" id="UP000268162">
    <property type="component" value="Unassembled WGS sequence"/>
</dbReference>
<proteinExistence type="predicted"/>
<gene>
    <name evidence="2" type="ORF">BJ085DRAFT_29785</name>
</gene>